<dbReference type="InterPro" id="IPR036526">
    <property type="entry name" value="C-N_Hydrolase_sf"/>
</dbReference>
<dbReference type="Proteomes" id="UP001499930">
    <property type="component" value="Unassembled WGS sequence"/>
</dbReference>
<keyword evidence="4" id="KW-1185">Reference proteome</keyword>
<evidence type="ECO:0000313" key="4">
    <source>
        <dbReference type="Proteomes" id="UP001499930"/>
    </source>
</evidence>
<accession>A0ABN3XTW1</accession>
<organism evidence="3 4">
    <name type="scientific">Streptosporangium longisporum</name>
    <dbReference type="NCBI Taxonomy" id="46187"/>
    <lineage>
        <taxon>Bacteria</taxon>
        <taxon>Bacillati</taxon>
        <taxon>Actinomycetota</taxon>
        <taxon>Actinomycetes</taxon>
        <taxon>Streptosporangiales</taxon>
        <taxon>Streptosporangiaceae</taxon>
        <taxon>Streptosporangium</taxon>
    </lineage>
</organism>
<proteinExistence type="predicted"/>
<dbReference type="RefSeq" id="WP_344888893.1">
    <property type="nucleotide sequence ID" value="NZ_BAAAWD010000006.1"/>
</dbReference>
<dbReference type="InterPro" id="IPR003010">
    <property type="entry name" value="C-N_Hydrolase"/>
</dbReference>
<sequence>MLVLAVAQPDCVPYDVEKNAVRHAETVRRAEARVVIFPELSLTGYHLDAPAITVEDPRLRPIVEACAETGALALVGAPIVEEGREYIAMLAVDGDGAGVAYRKVNVHSSEERFACGERYEVIEVNGLRLGLAICRDLMIAQHAEDTTALGIDVYVAGVVHQAAEVAVQQERARRIATDHRVWVAVASFAGPTGGGFEHTAGCSGFWRPGGDLAAQAGPEPGELVRLTIGQTSGDTSRSRA</sequence>
<dbReference type="InterPro" id="IPR050345">
    <property type="entry name" value="Aliph_Amidase/BUP"/>
</dbReference>
<dbReference type="SUPFAM" id="SSF56317">
    <property type="entry name" value="Carbon-nitrogen hydrolase"/>
    <property type="match status" value="1"/>
</dbReference>
<keyword evidence="1 3" id="KW-0378">Hydrolase</keyword>
<dbReference type="PROSITE" id="PS50263">
    <property type="entry name" value="CN_HYDROLASE"/>
    <property type="match status" value="1"/>
</dbReference>
<dbReference type="GO" id="GO:0016787">
    <property type="term" value="F:hydrolase activity"/>
    <property type="evidence" value="ECO:0007669"/>
    <property type="project" value="UniProtKB-KW"/>
</dbReference>
<dbReference type="Pfam" id="PF00795">
    <property type="entry name" value="CN_hydrolase"/>
    <property type="match status" value="1"/>
</dbReference>
<name>A0ABN3XTW1_9ACTN</name>
<dbReference type="Gene3D" id="3.60.110.10">
    <property type="entry name" value="Carbon-nitrogen hydrolase"/>
    <property type="match status" value="1"/>
</dbReference>
<evidence type="ECO:0000256" key="1">
    <source>
        <dbReference type="ARBA" id="ARBA00022801"/>
    </source>
</evidence>
<dbReference type="PANTHER" id="PTHR43674">
    <property type="entry name" value="NITRILASE C965.09-RELATED"/>
    <property type="match status" value="1"/>
</dbReference>
<dbReference type="PANTHER" id="PTHR43674:SF2">
    <property type="entry name" value="BETA-UREIDOPROPIONASE"/>
    <property type="match status" value="1"/>
</dbReference>
<evidence type="ECO:0000259" key="2">
    <source>
        <dbReference type="PROSITE" id="PS50263"/>
    </source>
</evidence>
<gene>
    <name evidence="3" type="ORF">GCM10017559_09700</name>
</gene>
<dbReference type="CDD" id="cd07197">
    <property type="entry name" value="nitrilase"/>
    <property type="match status" value="1"/>
</dbReference>
<reference evidence="3 4" key="1">
    <citation type="journal article" date="2019" name="Int. J. Syst. Evol. Microbiol.">
        <title>The Global Catalogue of Microorganisms (GCM) 10K type strain sequencing project: providing services to taxonomists for standard genome sequencing and annotation.</title>
        <authorList>
            <consortium name="The Broad Institute Genomics Platform"/>
            <consortium name="The Broad Institute Genome Sequencing Center for Infectious Disease"/>
            <person name="Wu L."/>
            <person name="Ma J."/>
        </authorList>
    </citation>
    <scope>NUCLEOTIDE SEQUENCE [LARGE SCALE GENOMIC DNA]</scope>
    <source>
        <strain evidence="3 4">JCM 3106</strain>
    </source>
</reference>
<dbReference type="EMBL" id="BAAAWD010000006">
    <property type="protein sequence ID" value="GAA2991718.1"/>
    <property type="molecule type" value="Genomic_DNA"/>
</dbReference>
<evidence type="ECO:0000313" key="3">
    <source>
        <dbReference type="EMBL" id="GAA2991718.1"/>
    </source>
</evidence>
<feature type="domain" description="CN hydrolase" evidence="2">
    <location>
        <begin position="2"/>
        <end position="233"/>
    </location>
</feature>
<comment type="caution">
    <text evidence="3">The sequence shown here is derived from an EMBL/GenBank/DDBJ whole genome shotgun (WGS) entry which is preliminary data.</text>
</comment>
<protein>
    <submittedName>
        <fullName evidence="3">Carbon-nitrogen hydrolase family protein</fullName>
    </submittedName>
</protein>